<evidence type="ECO:0000256" key="6">
    <source>
        <dbReference type="ARBA" id="ARBA00009640"/>
    </source>
</evidence>
<dbReference type="RefSeq" id="XP_056064079.1">
    <property type="nucleotide sequence ID" value="XM_056208104.1"/>
</dbReference>
<dbReference type="SMART" id="SM00905">
    <property type="entry name" value="FolB"/>
    <property type="match status" value="2"/>
</dbReference>
<evidence type="ECO:0000313" key="17">
    <source>
        <dbReference type="EMBL" id="PKI82290.1"/>
    </source>
</evidence>
<evidence type="ECO:0000256" key="1">
    <source>
        <dbReference type="ARBA" id="ARBA00000012"/>
    </source>
</evidence>
<name>A0A2N1J6V8_9BASI</name>
<comment type="pathway">
    <text evidence="4">Cofactor biosynthesis; tetrahydrofolate biosynthesis; 7,8-dihydrofolate from 2-amino-4-hydroxy-6-hydroxymethyl-7,8-dihydropteridine diphosphate and 4-aminobenzoate: step 1/2.</text>
</comment>
<accession>A0A2N1J6V8</accession>
<keyword evidence="8" id="KW-0808">Transferase</keyword>
<dbReference type="GO" id="GO:0003848">
    <property type="term" value="F:2-amino-4-hydroxy-6-hydroxymethyldihydropteridine diphosphokinase activity"/>
    <property type="evidence" value="ECO:0007669"/>
    <property type="project" value="UniProtKB-EC"/>
</dbReference>
<evidence type="ECO:0000256" key="9">
    <source>
        <dbReference type="ARBA" id="ARBA00022723"/>
    </source>
</evidence>
<dbReference type="SUPFAM" id="SSF51717">
    <property type="entry name" value="Dihydropteroate synthetase-like"/>
    <property type="match status" value="1"/>
</dbReference>
<keyword evidence="14" id="KW-0289">Folate biosynthesis</keyword>
<dbReference type="Pfam" id="PF00809">
    <property type="entry name" value="Pterin_bind"/>
    <property type="match status" value="1"/>
</dbReference>
<dbReference type="InterPro" id="IPR011005">
    <property type="entry name" value="Dihydropteroate_synth-like_sf"/>
</dbReference>
<dbReference type="GO" id="GO:0005740">
    <property type="term" value="C:mitochondrial envelope"/>
    <property type="evidence" value="ECO:0007669"/>
    <property type="project" value="TreeGrafter"/>
</dbReference>
<dbReference type="InterPro" id="IPR043133">
    <property type="entry name" value="GTP-CH-I_C/QueF"/>
</dbReference>
<dbReference type="Pfam" id="PF01288">
    <property type="entry name" value="HPPK"/>
    <property type="match status" value="1"/>
</dbReference>
<comment type="similarity">
    <text evidence="7">In the C-terminal section; belongs to the DHPS family.</text>
</comment>
<dbReference type="UniPathway" id="UPA00077">
    <property type="reaction ID" value="UER00155"/>
</dbReference>
<dbReference type="PROSITE" id="PS50972">
    <property type="entry name" value="PTERIN_BINDING"/>
    <property type="match status" value="1"/>
</dbReference>
<dbReference type="OrthoDB" id="615426at2759"/>
<dbReference type="GO" id="GO:0004156">
    <property type="term" value="F:dihydropteroate synthase activity"/>
    <property type="evidence" value="ECO:0007669"/>
    <property type="project" value="UniProtKB-EC"/>
</dbReference>
<dbReference type="Gene3D" id="3.20.20.20">
    <property type="entry name" value="Dihydropteroate synthase-like"/>
    <property type="match status" value="1"/>
</dbReference>
<dbReference type="STRING" id="2020962.A0A2N1J6V8"/>
<evidence type="ECO:0000256" key="5">
    <source>
        <dbReference type="ARBA" id="ARBA00005051"/>
    </source>
</evidence>
<dbReference type="CDD" id="cd00739">
    <property type="entry name" value="DHPS"/>
    <property type="match status" value="1"/>
</dbReference>
<dbReference type="InterPro" id="IPR035907">
    <property type="entry name" value="Hppk_sf"/>
</dbReference>
<keyword evidence="18" id="KW-1185">Reference proteome</keyword>
<dbReference type="PROSITE" id="PS00792">
    <property type="entry name" value="DHPS_1"/>
    <property type="match status" value="1"/>
</dbReference>
<evidence type="ECO:0000256" key="2">
    <source>
        <dbReference type="ARBA" id="ARBA00000198"/>
    </source>
</evidence>
<dbReference type="SUPFAM" id="SSF55620">
    <property type="entry name" value="Tetrahydrobiopterin biosynthesis enzymes-like"/>
    <property type="match status" value="2"/>
</dbReference>
<evidence type="ECO:0000313" key="18">
    <source>
        <dbReference type="Proteomes" id="UP000232875"/>
    </source>
</evidence>
<keyword evidence="11" id="KW-0418">Kinase</keyword>
<dbReference type="Gene3D" id="3.30.1130.10">
    <property type="match status" value="2"/>
</dbReference>
<evidence type="ECO:0000256" key="3">
    <source>
        <dbReference type="ARBA" id="ARBA00001946"/>
    </source>
</evidence>
<evidence type="ECO:0000256" key="11">
    <source>
        <dbReference type="ARBA" id="ARBA00022777"/>
    </source>
</evidence>
<dbReference type="GeneID" id="80902798"/>
<dbReference type="Proteomes" id="UP000232875">
    <property type="component" value="Unassembled WGS sequence"/>
</dbReference>
<dbReference type="InterPro" id="IPR000489">
    <property type="entry name" value="Pterin-binding_dom"/>
</dbReference>
<dbReference type="Gene3D" id="3.30.70.560">
    <property type="entry name" value="7,8-Dihydro-6-hydroxymethylpterin-pyrophosphokinase HPPK"/>
    <property type="match status" value="1"/>
</dbReference>
<evidence type="ECO:0000256" key="13">
    <source>
        <dbReference type="ARBA" id="ARBA00022842"/>
    </source>
</evidence>
<dbReference type="PANTHER" id="PTHR20941:SF1">
    <property type="entry name" value="FOLIC ACID SYNTHESIS PROTEIN FOL1"/>
    <property type="match status" value="1"/>
</dbReference>
<dbReference type="NCBIfam" id="TIGR00526">
    <property type="entry name" value="folB_dom"/>
    <property type="match status" value="2"/>
</dbReference>
<evidence type="ECO:0000256" key="7">
    <source>
        <dbReference type="ARBA" id="ARBA00009951"/>
    </source>
</evidence>
<dbReference type="PROSITE" id="PS00793">
    <property type="entry name" value="DHPS_2"/>
    <property type="match status" value="1"/>
</dbReference>
<dbReference type="PROSITE" id="PS00794">
    <property type="entry name" value="HPPK"/>
    <property type="match status" value="1"/>
</dbReference>
<keyword evidence="13" id="KW-0460">Magnesium</keyword>
<dbReference type="InterPro" id="IPR000550">
    <property type="entry name" value="Hppk"/>
</dbReference>
<protein>
    <submittedName>
        <fullName evidence="17">Fol1p</fullName>
    </submittedName>
</protein>
<dbReference type="GO" id="GO:0046654">
    <property type="term" value="P:tetrahydrofolate biosynthetic process"/>
    <property type="evidence" value="ECO:0007669"/>
    <property type="project" value="UniProtKB-UniPathway"/>
</dbReference>
<dbReference type="PANTHER" id="PTHR20941">
    <property type="entry name" value="FOLATE SYNTHESIS PROTEINS"/>
    <property type="match status" value="1"/>
</dbReference>
<sequence length="769" mass="83702">MLRYSARQGSASITGHGSRAAMSLARACEAVRPVHFRDTVSVRNLRVRMRVGLDGWNRAVPQPVNITVHLKTDVAQAGKSDALPQSLNYGQVYRALESHGAKHAYNDMGALARGIARVCIDECKAPWAEVYVALPRALLNAEHAGVSLVRGALQDAAQYDQLHIAAMEVDAILGLNPWEREARQRVVVHIACWHCMDVPVRYKALAESVGAFIAQSSFQTVESLVTGIAEIATLQCGFEKVAVRAEKPRAIMHADSASVEIVRDRAFFGAAPLRACDTWHSVAIALGANLGDRLANLQGALDRLAAHPDIQLIDTSFLYETKPMYYVDQPLFLNGACRILTTLSPHELLRVTQAIEVDVGRCKDNVPRNGPRAVDLDLLLYDDAHVQDGEHLLIPHPRIQERAFALHPLRDIWPHAEHPVLQRSIEQLLGTLLHTETYHPLEFSRVLPLGSGHLWRWGEKTLVMGILNVTPNSFSDSGAHFQLEDAMHSARAMVREGADILDVGGASTAPRAENVSPEEEAERVLPLIRQLVDDPHTCNTPISIDTFHASVAARALDAGAALVNDISGGMRDPAMLPLIAERKCPYILMHMRGDQHTMSALANYQDVGGEVCAELGERLAAALRAGIPRWNIILDPGIGFAKNTHSNLALIRSLTTINGPGGARGGLDALHNVPTQPKDTVDIAAPQCSLLRFPMLLGPSRKRFLAELIHEKDADIKGRVFATMAVCAVGIGTGSVDIIRVHDVRAGVDTARTTDAIARPAVCYSKDTP</sequence>
<evidence type="ECO:0000256" key="8">
    <source>
        <dbReference type="ARBA" id="ARBA00022679"/>
    </source>
</evidence>
<evidence type="ECO:0000259" key="16">
    <source>
        <dbReference type="PROSITE" id="PS50972"/>
    </source>
</evidence>
<dbReference type="GO" id="GO:0046656">
    <property type="term" value="P:folic acid biosynthetic process"/>
    <property type="evidence" value="ECO:0007669"/>
    <property type="project" value="UniProtKB-KW"/>
</dbReference>
<dbReference type="GO" id="GO:0005524">
    <property type="term" value="F:ATP binding"/>
    <property type="evidence" value="ECO:0007669"/>
    <property type="project" value="UniProtKB-KW"/>
</dbReference>
<comment type="pathway">
    <text evidence="5">Cofactor biosynthesis; tetrahydrofolate biosynthesis; 2-amino-4-hydroxy-6-hydroxymethyl-7,8-dihydropteridine diphosphate from 7,8-dihydroneopterin triphosphate: step 4/4.</text>
</comment>
<dbReference type="NCBIfam" id="TIGR01496">
    <property type="entry name" value="DHPS"/>
    <property type="match status" value="1"/>
</dbReference>
<keyword evidence="15" id="KW-0511">Multifunctional enzyme</keyword>
<evidence type="ECO:0000256" key="15">
    <source>
        <dbReference type="ARBA" id="ARBA00023268"/>
    </source>
</evidence>
<dbReference type="GO" id="GO:0004150">
    <property type="term" value="F:dihydroneopterin aldolase activity"/>
    <property type="evidence" value="ECO:0007669"/>
    <property type="project" value="InterPro"/>
</dbReference>
<dbReference type="SUPFAM" id="SSF55083">
    <property type="entry name" value="6-hydroxymethyl-7,8-dihydropterin pyrophosphokinase, HPPK"/>
    <property type="match status" value="1"/>
</dbReference>
<feature type="domain" description="Pterin-binding" evidence="16">
    <location>
        <begin position="461"/>
        <end position="752"/>
    </location>
</feature>
<comment type="similarity">
    <text evidence="6">In the N-terminal section; belongs to the DHNA family.</text>
</comment>
<dbReference type="GO" id="GO:0046872">
    <property type="term" value="F:metal ion binding"/>
    <property type="evidence" value="ECO:0007669"/>
    <property type="project" value="UniProtKB-KW"/>
</dbReference>
<keyword evidence="12" id="KW-0067">ATP-binding</keyword>
<dbReference type="NCBIfam" id="TIGR01498">
    <property type="entry name" value="folK"/>
    <property type="match status" value="1"/>
</dbReference>
<dbReference type="Pfam" id="PF02152">
    <property type="entry name" value="FolB"/>
    <property type="match status" value="2"/>
</dbReference>
<dbReference type="GO" id="GO:0016301">
    <property type="term" value="F:kinase activity"/>
    <property type="evidence" value="ECO:0007669"/>
    <property type="project" value="UniProtKB-KW"/>
</dbReference>
<gene>
    <name evidence="17" type="primary">FOL1</name>
    <name evidence="17" type="ORF">MVES_003804</name>
</gene>
<dbReference type="CDD" id="cd00483">
    <property type="entry name" value="HPPK"/>
    <property type="match status" value="1"/>
</dbReference>
<dbReference type="InterPro" id="IPR006157">
    <property type="entry name" value="FolB_dom"/>
</dbReference>
<organism evidence="17 18">
    <name type="scientific">Malassezia vespertilionis</name>
    <dbReference type="NCBI Taxonomy" id="2020962"/>
    <lineage>
        <taxon>Eukaryota</taxon>
        <taxon>Fungi</taxon>
        <taxon>Dikarya</taxon>
        <taxon>Basidiomycota</taxon>
        <taxon>Ustilaginomycotina</taxon>
        <taxon>Malasseziomycetes</taxon>
        <taxon>Malasseziales</taxon>
        <taxon>Malasseziaceae</taxon>
        <taxon>Malassezia</taxon>
    </lineage>
</organism>
<dbReference type="InterPro" id="IPR045031">
    <property type="entry name" value="DHP_synth-like"/>
</dbReference>
<dbReference type="EMBL" id="KZ454997">
    <property type="protein sequence ID" value="PKI82290.1"/>
    <property type="molecule type" value="Genomic_DNA"/>
</dbReference>
<comment type="catalytic activity">
    <reaction evidence="1">
        <text>(7,8-dihydropterin-6-yl)methyl diphosphate + 4-aminobenzoate = 7,8-dihydropteroate + diphosphate</text>
        <dbReference type="Rhea" id="RHEA:19949"/>
        <dbReference type="ChEBI" id="CHEBI:17836"/>
        <dbReference type="ChEBI" id="CHEBI:17839"/>
        <dbReference type="ChEBI" id="CHEBI:33019"/>
        <dbReference type="ChEBI" id="CHEBI:72950"/>
        <dbReference type="EC" id="2.5.1.15"/>
    </reaction>
</comment>
<proteinExistence type="inferred from homology"/>
<keyword evidence="9" id="KW-0479">Metal-binding</keyword>
<dbReference type="InterPro" id="IPR006390">
    <property type="entry name" value="DHP_synth_dom"/>
</dbReference>
<comment type="cofactor">
    <cofactor evidence="3">
        <name>Mg(2+)</name>
        <dbReference type="ChEBI" id="CHEBI:18420"/>
    </cofactor>
</comment>
<dbReference type="AlphaFoldDB" id="A0A2N1J6V8"/>
<evidence type="ECO:0000256" key="10">
    <source>
        <dbReference type="ARBA" id="ARBA00022741"/>
    </source>
</evidence>
<reference evidence="17 18" key="1">
    <citation type="submission" date="2017-10" db="EMBL/GenBank/DDBJ databases">
        <title>A novel species of cold-tolerant Malassezia isolated from bats.</title>
        <authorList>
            <person name="Lorch J.M."/>
            <person name="Palmer J.M."/>
            <person name="Vanderwolf K.J."/>
            <person name="Schmidt K.Z."/>
            <person name="Verant M.L."/>
            <person name="Weller T.J."/>
            <person name="Blehert D.S."/>
        </authorList>
    </citation>
    <scope>NUCLEOTIDE SEQUENCE [LARGE SCALE GENOMIC DNA]</scope>
    <source>
        <strain evidence="17 18">NWHC:44797-103</strain>
    </source>
</reference>
<evidence type="ECO:0000256" key="4">
    <source>
        <dbReference type="ARBA" id="ARBA00004763"/>
    </source>
</evidence>
<keyword evidence="10" id="KW-0547">Nucleotide-binding</keyword>
<evidence type="ECO:0000256" key="12">
    <source>
        <dbReference type="ARBA" id="ARBA00022840"/>
    </source>
</evidence>
<comment type="catalytic activity">
    <reaction evidence="2">
        <text>6-hydroxymethyl-7,8-dihydropterin + ATP = (7,8-dihydropterin-6-yl)methyl diphosphate + AMP + H(+)</text>
        <dbReference type="Rhea" id="RHEA:11412"/>
        <dbReference type="ChEBI" id="CHEBI:15378"/>
        <dbReference type="ChEBI" id="CHEBI:30616"/>
        <dbReference type="ChEBI" id="CHEBI:44841"/>
        <dbReference type="ChEBI" id="CHEBI:72950"/>
        <dbReference type="ChEBI" id="CHEBI:456215"/>
        <dbReference type="EC" id="2.7.6.3"/>
    </reaction>
</comment>
<evidence type="ECO:0000256" key="14">
    <source>
        <dbReference type="ARBA" id="ARBA00022909"/>
    </source>
</evidence>